<evidence type="ECO:0000259" key="4">
    <source>
        <dbReference type="Pfam" id="PF01522"/>
    </source>
</evidence>
<dbReference type="PROSITE" id="PS51257">
    <property type="entry name" value="PROKAR_LIPOPROTEIN"/>
    <property type="match status" value="1"/>
</dbReference>
<evidence type="ECO:0000256" key="1">
    <source>
        <dbReference type="ARBA" id="ARBA00004613"/>
    </source>
</evidence>
<dbReference type="PANTHER" id="PTHR34216:SF3">
    <property type="entry name" value="POLY-BETA-1,6-N-ACETYL-D-GLUCOSAMINE N-DEACETYLASE"/>
    <property type="match status" value="1"/>
</dbReference>
<evidence type="ECO:0000256" key="3">
    <source>
        <dbReference type="SAM" id="SignalP"/>
    </source>
</evidence>
<keyword evidence="6" id="KW-1185">Reference proteome</keyword>
<dbReference type="InterPro" id="IPR051398">
    <property type="entry name" value="Polysacch_Deacetylase"/>
</dbReference>
<evidence type="ECO:0000313" key="6">
    <source>
        <dbReference type="Proteomes" id="UP000582837"/>
    </source>
</evidence>
<evidence type="ECO:0000256" key="2">
    <source>
        <dbReference type="ARBA" id="ARBA00022729"/>
    </source>
</evidence>
<dbReference type="AlphaFoldDB" id="A0A841H0F4"/>
<dbReference type="Pfam" id="PF01522">
    <property type="entry name" value="Polysacc_deac_1"/>
    <property type="match status" value="1"/>
</dbReference>
<feature type="chain" id="PRO_5033034980" evidence="3">
    <location>
        <begin position="30"/>
        <end position="356"/>
    </location>
</feature>
<gene>
    <name evidence="5" type="ORF">HNQ61_003169</name>
</gene>
<comment type="caution">
    <text evidence="5">The sequence shown here is derived from an EMBL/GenBank/DDBJ whole genome shotgun (WGS) entry which is preliminary data.</text>
</comment>
<comment type="subcellular location">
    <subcellularLocation>
        <location evidence="1">Secreted</location>
    </subcellularLocation>
</comment>
<evidence type="ECO:0000313" key="5">
    <source>
        <dbReference type="EMBL" id="MBB6071541.1"/>
    </source>
</evidence>
<dbReference type="GO" id="GO:0016810">
    <property type="term" value="F:hydrolase activity, acting on carbon-nitrogen (but not peptide) bonds"/>
    <property type="evidence" value="ECO:0007669"/>
    <property type="project" value="InterPro"/>
</dbReference>
<accession>A0A841H0F4</accession>
<organism evidence="5 6">
    <name type="scientific">Longimicrobium terrae</name>
    <dbReference type="NCBI Taxonomy" id="1639882"/>
    <lineage>
        <taxon>Bacteria</taxon>
        <taxon>Pseudomonadati</taxon>
        <taxon>Gemmatimonadota</taxon>
        <taxon>Longimicrobiia</taxon>
        <taxon>Longimicrobiales</taxon>
        <taxon>Longimicrobiaceae</taxon>
        <taxon>Longimicrobium</taxon>
    </lineage>
</organism>
<keyword evidence="2 3" id="KW-0732">Signal</keyword>
<name>A0A841H0F4_9BACT</name>
<feature type="domain" description="NodB homology" evidence="4">
    <location>
        <begin position="211"/>
        <end position="280"/>
    </location>
</feature>
<dbReference type="GO" id="GO:0005975">
    <property type="term" value="P:carbohydrate metabolic process"/>
    <property type="evidence" value="ECO:0007669"/>
    <property type="project" value="InterPro"/>
</dbReference>
<feature type="signal peptide" evidence="3">
    <location>
        <begin position="1"/>
        <end position="29"/>
    </location>
</feature>
<dbReference type="PANTHER" id="PTHR34216">
    <property type="match status" value="1"/>
</dbReference>
<dbReference type="Proteomes" id="UP000582837">
    <property type="component" value="Unassembled WGS sequence"/>
</dbReference>
<dbReference type="RefSeq" id="WP_170034964.1">
    <property type="nucleotide sequence ID" value="NZ_JABDTL010000001.1"/>
</dbReference>
<reference evidence="5 6" key="1">
    <citation type="submission" date="2020-08" db="EMBL/GenBank/DDBJ databases">
        <title>Genomic Encyclopedia of Type Strains, Phase IV (KMG-IV): sequencing the most valuable type-strain genomes for metagenomic binning, comparative biology and taxonomic classification.</title>
        <authorList>
            <person name="Goeker M."/>
        </authorList>
    </citation>
    <scope>NUCLEOTIDE SEQUENCE [LARGE SCALE GENOMIC DNA]</scope>
    <source>
        <strain evidence="5 6">DSM 29007</strain>
    </source>
</reference>
<dbReference type="Gene3D" id="3.20.20.370">
    <property type="entry name" value="Glycoside hydrolase/deacetylase"/>
    <property type="match status" value="1"/>
</dbReference>
<proteinExistence type="predicted"/>
<dbReference type="InterPro" id="IPR002509">
    <property type="entry name" value="NODB_dom"/>
</dbReference>
<dbReference type="InterPro" id="IPR011330">
    <property type="entry name" value="Glyco_hydro/deAcase_b/a-brl"/>
</dbReference>
<dbReference type="EMBL" id="JACHIA010000009">
    <property type="protein sequence ID" value="MBB6071541.1"/>
    <property type="molecule type" value="Genomic_DNA"/>
</dbReference>
<sequence>MANDERGAVMRRVMAMRVLTMGLSVQAMAGCGGDAPREAGKAATAASADSAAARPADAADSATAAASRLPRGPYTPDSMGRVPVFEYHVIRAGPTEFHHPPEALRRDLQVLYDAGYRPVTVAEMHDRRIDQVLPAGYRAFAAVFDDADPTQFSYVESADGTLSIDPNSAVGIWTEFTRTHPGWRNAATFCVLSAGDAGGAFFGRGGIKGQKTEWRYPKMKFLAQQGFEICNHTVWHARLDKYSDAYVQEQIARLQMAVDSAVPGYRVRTLALPLGIWPKTRPLAWAGSWRDPRTGQTVRYAHDAVLEVSGGPSVSPRDPAYDGHSIDRVIAHRDVVERTVRRLEPDGAYVSAGAGR</sequence>
<protein>
    <submittedName>
        <fullName evidence="5">Peptidoglycan/xylan/chitin deacetylase (PgdA/CDA1 family)</fullName>
    </submittedName>
</protein>
<dbReference type="GO" id="GO:0005576">
    <property type="term" value="C:extracellular region"/>
    <property type="evidence" value="ECO:0007669"/>
    <property type="project" value="UniProtKB-SubCell"/>
</dbReference>
<dbReference type="SUPFAM" id="SSF88713">
    <property type="entry name" value="Glycoside hydrolase/deacetylase"/>
    <property type="match status" value="1"/>
</dbReference>